<keyword evidence="2" id="KW-1185">Reference proteome</keyword>
<reference evidence="1 2" key="1">
    <citation type="journal article" date="2019" name="Nat. Ecol. Evol.">
        <title>Megaphylogeny resolves global patterns of mushroom evolution.</title>
        <authorList>
            <person name="Varga T."/>
            <person name="Krizsan K."/>
            <person name="Foldi C."/>
            <person name="Dima B."/>
            <person name="Sanchez-Garcia M."/>
            <person name="Sanchez-Ramirez S."/>
            <person name="Szollosi G.J."/>
            <person name="Szarkandi J.G."/>
            <person name="Papp V."/>
            <person name="Albert L."/>
            <person name="Andreopoulos W."/>
            <person name="Angelini C."/>
            <person name="Antonin V."/>
            <person name="Barry K.W."/>
            <person name="Bougher N.L."/>
            <person name="Buchanan P."/>
            <person name="Buyck B."/>
            <person name="Bense V."/>
            <person name="Catcheside P."/>
            <person name="Chovatia M."/>
            <person name="Cooper J."/>
            <person name="Damon W."/>
            <person name="Desjardin D."/>
            <person name="Finy P."/>
            <person name="Geml J."/>
            <person name="Haridas S."/>
            <person name="Hughes K."/>
            <person name="Justo A."/>
            <person name="Karasinski D."/>
            <person name="Kautmanova I."/>
            <person name="Kiss B."/>
            <person name="Kocsube S."/>
            <person name="Kotiranta H."/>
            <person name="LaButti K.M."/>
            <person name="Lechner B.E."/>
            <person name="Liimatainen K."/>
            <person name="Lipzen A."/>
            <person name="Lukacs Z."/>
            <person name="Mihaltcheva S."/>
            <person name="Morgado L.N."/>
            <person name="Niskanen T."/>
            <person name="Noordeloos M.E."/>
            <person name="Ohm R.A."/>
            <person name="Ortiz-Santana B."/>
            <person name="Ovrebo C."/>
            <person name="Racz N."/>
            <person name="Riley R."/>
            <person name="Savchenko A."/>
            <person name="Shiryaev A."/>
            <person name="Soop K."/>
            <person name="Spirin V."/>
            <person name="Szebenyi C."/>
            <person name="Tomsovsky M."/>
            <person name="Tulloss R.E."/>
            <person name="Uehling J."/>
            <person name="Grigoriev I.V."/>
            <person name="Vagvolgyi C."/>
            <person name="Papp T."/>
            <person name="Martin F.M."/>
            <person name="Miettinen O."/>
            <person name="Hibbett D.S."/>
            <person name="Nagy L.G."/>
        </authorList>
    </citation>
    <scope>NUCLEOTIDE SEQUENCE [LARGE SCALE GENOMIC DNA]</scope>
    <source>
        <strain evidence="1 2">CBS 962.96</strain>
    </source>
</reference>
<gene>
    <name evidence="1" type="ORF">K435DRAFT_600608</name>
</gene>
<evidence type="ECO:0000313" key="1">
    <source>
        <dbReference type="EMBL" id="THU75485.1"/>
    </source>
</evidence>
<dbReference type="OrthoDB" id="2748837at2759"/>
<accession>A0A4V4HAI4</accession>
<dbReference type="Proteomes" id="UP000297245">
    <property type="component" value="Unassembled WGS sequence"/>
</dbReference>
<feature type="non-terminal residue" evidence="1">
    <location>
        <position position="54"/>
    </location>
</feature>
<evidence type="ECO:0008006" key="3">
    <source>
        <dbReference type="Google" id="ProtNLM"/>
    </source>
</evidence>
<dbReference type="AlphaFoldDB" id="A0A4V4HAI4"/>
<organism evidence="1 2">
    <name type="scientific">Dendrothele bispora (strain CBS 962.96)</name>
    <dbReference type="NCBI Taxonomy" id="1314807"/>
    <lineage>
        <taxon>Eukaryota</taxon>
        <taxon>Fungi</taxon>
        <taxon>Dikarya</taxon>
        <taxon>Basidiomycota</taxon>
        <taxon>Agaricomycotina</taxon>
        <taxon>Agaricomycetes</taxon>
        <taxon>Agaricomycetidae</taxon>
        <taxon>Agaricales</taxon>
        <taxon>Agaricales incertae sedis</taxon>
        <taxon>Dendrothele</taxon>
    </lineage>
</organism>
<evidence type="ECO:0000313" key="2">
    <source>
        <dbReference type="Proteomes" id="UP000297245"/>
    </source>
</evidence>
<name>A0A4V4HAI4_DENBC</name>
<dbReference type="EMBL" id="ML182052">
    <property type="protein sequence ID" value="THU75485.1"/>
    <property type="molecule type" value="Genomic_DNA"/>
</dbReference>
<proteinExistence type="predicted"/>
<protein>
    <recommendedName>
        <fullName evidence="3">hAT-like transposase RNase-H fold domain-containing protein</fullName>
    </recommendedName>
</protein>
<feature type="non-terminal residue" evidence="1">
    <location>
        <position position="1"/>
    </location>
</feature>
<sequence length="54" mass="5996">QILAIAMDNASNNDTMLQELPNLLPSDATVGSDYQIRCFGHILNLVTKAYLKLF</sequence>